<evidence type="ECO:0000256" key="2">
    <source>
        <dbReference type="ARBA" id="ARBA00023015"/>
    </source>
</evidence>
<evidence type="ECO:0000313" key="6">
    <source>
        <dbReference type="Proteomes" id="UP000036987"/>
    </source>
</evidence>
<dbReference type="InterPro" id="IPR009072">
    <property type="entry name" value="Histone-fold"/>
</dbReference>
<keyword evidence="6" id="KW-1185">Reference proteome</keyword>
<dbReference type="GO" id="GO:0046982">
    <property type="term" value="F:protein heterodimerization activity"/>
    <property type="evidence" value="ECO:0007669"/>
    <property type="project" value="InterPro"/>
</dbReference>
<comment type="caution">
    <text evidence="5">The sequence shown here is derived from an EMBL/GenBank/DDBJ whole genome shotgun (WGS) entry which is preliminary data.</text>
</comment>
<dbReference type="GO" id="GO:0006357">
    <property type="term" value="P:regulation of transcription by RNA polymerase II"/>
    <property type="evidence" value="ECO:0000318"/>
    <property type="project" value="GO_Central"/>
</dbReference>
<dbReference type="InterPro" id="IPR003958">
    <property type="entry name" value="CBFA_NFYB_domain"/>
</dbReference>
<dbReference type="EMBL" id="LFYR01001587">
    <property type="protein sequence ID" value="KMZ60721.1"/>
    <property type="molecule type" value="Genomic_DNA"/>
</dbReference>
<keyword evidence="2" id="KW-0805">Transcription regulation</keyword>
<reference evidence="6" key="1">
    <citation type="journal article" date="2016" name="Nature">
        <title>The genome of the seagrass Zostera marina reveals angiosperm adaptation to the sea.</title>
        <authorList>
            <person name="Olsen J.L."/>
            <person name="Rouze P."/>
            <person name="Verhelst B."/>
            <person name="Lin Y.-C."/>
            <person name="Bayer T."/>
            <person name="Collen J."/>
            <person name="Dattolo E."/>
            <person name="De Paoli E."/>
            <person name="Dittami S."/>
            <person name="Maumus F."/>
            <person name="Michel G."/>
            <person name="Kersting A."/>
            <person name="Lauritano C."/>
            <person name="Lohaus R."/>
            <person name="Toepel M."/>
            <person name="Tonon T."/>
            <person name="Vanneste K."/>
            <person name="Amirebrahimi M."/>
            <person name="Brakel J."/>
            <person name="Bostroem C."/>
            <person name="Chovatia M."/>
            <person name="Grimwood J."/>
            <person name="Jenkins J.W."/>
            <person name="Jueterbock A."/>
            <person name="Mraz A."/>
            <person name="Stam W.T."/>
            <person name="Tice H."/>
            <person name="Bornberg-Bauer E."/>
            <person name="Green P.J."/>
            <person name="Pearson G.A."/>
            <person name="Procaccini G."/>
            <person name="Duarte C.M."/>
            <person name="Schmutz J."/>
            <person name="Reusch T.B.H."/>
            <person name="Van de Peer Y."/>
        </authorList>
    </citation>
    <scope>NUCLEOTIDE SEQUENCE [LARGE SCALE GENOMIC DNA]</scope>
    <source>
        <strain evidence="6">cv. Finnish</strain>
    </source>
</reference>
<evidence type="ECO:0000259" key="4">
    <source>
        <dbReference type="Pfam" id="PF00808"/>
    </source>
</evidence>
<dbReference type="GO" id="GO:0016602">
    <property type="term" value="C:CCAAT-binding factor complex"/>
    <property type="evidence" value="ECO:0000318"/>
    <property type="project" value="GO_Central"/>
</dbReference>
<dbReference type="STRING" id="29655.A0A0K9NVE2"/>
<gene>
    <name evidence="5" type="ORF">ZOSMA_57G00570</name>
</gene>
<evidence type="ECO:0000256" key="1">
    <source>
        <dbReference type="ARBA" id="ARBA00009053"/>
    </source>
</evidence>
<proteinExistence type="inferred from homology"/>
<dbReference type="PANTHER" id="PTHR11064">
    <property type="entry name" value="CCAAT-BINDING TRANSCRIPTION FACTOR-RELATED"/>
    <property type="match status" value="1"/>
</dbReference>
<evidence type="ECO:0000313" key="5">
    <source>
        <dbReference type="EMBL" id="KMZ60721.1"/>
    </source>
</evidence>
<dbReference type="Proteomes" id="UP000036987">
    <property type="component" value="Unassembled WGS sequence"/>
</dbReference>
<dbReference type="PRINTS" id="PR00615">
    <property type="entry name" value="CCAATSUBUNTA"/>
</dbReference>
<dbReference type="Pfam" id="PF00808">
    <property type="entry name" value="CBFD_NFYB_HMF"/>
    <property type="match status" value="1"/>
</dbReference>
<evidence type="ECO:0000256" key="3">
    <source>
        <dbReference type="ARBA" id="ARBA00023163"/>
    </source>
</evidence>
<dbReference type="PANTHER" id="PTHR11064:SF150">
    <property type="entry name" value="NUCLEAR TRANSCRIPTION FACTOR Y SUBUNIT B-11"/>
    <property type="match status" value="1"/>
</dbReference>
<dbReference type="InterPro" id="IPR027113">
    <property type="entry name" value="Transc_fact_NFYB/HAP3"/>
</dbReference>
<dbReference type="Gene3D" id="1.10.20.10">
    <property type="entry name" value="Histone, subunit A"/>
    <property type="match status" value="1"/>
</dbReference>
<dbReference type="CDD" id="cd22907">
    <property type="entry name" value="HFD_NFYB"/>
    <property type="match status" value="1"/>
</dbReference>
<dbReference type="AlphaFoldDB" id="A0A0K9NVE2"/>
<dbReference type="OrthoDB" id="386949at2759"/>
<name>A0A0K9NVE2_ZOSMR</name>
<feature type="domain" description="Transcription factor CBF/NF-Y/archaeal histone" evidence="4">
    <location>
        <begin position="1"/>
        <end position="55"/>
    </location>
</feature>
<dbReference type="GO" id="GO:0000981">
    <property type="term" value="F:DNA-binding transcription factor activity, RNA polymerase II-specific"/>
    <property type="evidence" value="ECO:0000318"/>
    <property type="project" value="GO_Central"/>
</dbReference>
<keyword evidence="3" id="KW-0804">Transcription</keyword>
<comment type="similarity">
    <text evidence="1">Belongs to the NFYB/HAP3 subunit family.</text>
</comment>
<accession>A0A0K9NVE2</accession>
<organism evidence="5 6">
    <name type="scientific">Zostera marina</name>
    <name type="common">Eelgrass</name>
    <dbReference type="NCBI Taxonomy" id="29655"/>
    <lineage>
        <taxon>Eukaryota</taxon>
        <taxon>Viridiplantae</taxon>
        <taxon>Streptophyta</taxon>
        <taxon>Embryophyta</taxon>
        <taxon>Tracheophyta</taxon>
        <taxon>Spermatophyta</taxon>
        <taxon>Magnoliopsida</taxon>
        <taxon>Liliopsida</taxon>
        <taxon>Zosteraceae</taxon>
        <taxon>Zostera</taxon>
    </lineage>
</organism>
<protein>
    <submittedName>
        <fullName evidence="5">Transcriptional activator hap3</fullName>
    </submittedName>
</protein>
<dbReference type="GO" id="GO:0001228">
    <property type="term" value="F:DNA-binding transcription activator activity, RNA polymerase II-specific"/>
    <property type="evidence" value="ECO:0007669"/>
    <property type="project" value="InterPro"/>
</dbReference>
<dbReference type="OMA" id="VNGDNIC"/>
<dbReference type="SUPFAM" id="SSF47113">
    <property type="entry name" value="Histone-fold"/>
    <property type="match status" value="1"/>
</dbReference>
<sequence length="84" mass="9897">MRRALPFNAKITKEAKETVQECVSEFISFITGEAIDNCQREKRNLINGDDLLWSMNRLYFESYTISLKVNLVRSELILKYTFEN</sequence>